<evidence type="ECO:0000313" key="4">
    <source>
        <dbReference type="Proteomes" id="UP000006727"/>
    </source>
</evidence>
<name>A0A2K1J6Y8_PHYPA</name>
<keyword evidence="4" id="KW-1185">Reference proteome</keyword>
<feature type="compositionally biased region" description="Basic residues" evidence="1">
    <location>
        <begin position="82"/>
        <end position="92"/>
    </location>
</feature>
<dbReference type="RefSeq" id="XP_024398847.1">
    <property type="nucleotide sequence ID" value="XM_024543079.2"/>
</dbReference>
<sequence length="127" mass="14173">MTKNRKKQRGVAAMEDDTPTVAARAIVPDGNGVDEAMDTTGDQAIEITGAELDLLSSKKKRKKKGSKSNGLQVQGLIQKKEPPKRKAVKQRKEKSIERALLNMDKQQEKLQKDEVKAERISSLKNLY</sequence>
<proteinExistence type="predicted"/>
<reference evidence="3" key="3">
    <citation type="submission" date="2020-12" db="UniProtKB">
        <authorList>
            <consortium name="EnsemblPlants"/>
        </authorList>
    </citation>
    <scope>IDENTIFICATION</scope>
</reference>
<reference evidence="2 4" key="2">
    <citation type="journal article" date="2018" name="Plant J.">
        <title>The Physcomitrella patens chromosome-scale assembly reveals moss genome structure and evolution.</title>
        <authorList>
            <person name="Lang D."/>
            <person name="Ullrich K.K."/>
            <person name="Murat F."/>
            <person name="Fuchs J."/>
            <person name="Jenkins J."/>
            <person name="Haas F.B."/>
            <person name="Piednoel M."/>
            <person name="Gundlach H."/>
            <person name="Van Bel M."/>
            <person name="Meyberg R."/>
            <person name="Vives C."/>
            <person name="Morata J."/>
            <person name="Symeonidi A."/>
            <person name="Hiss M."/>
            <person name="Muchero W."/>
            <person name="Kamisugi Y."/>
            <person name="Saleh O."/>
            <person name="Blanc G."/>
            <person name="Decker E.L."/>
            <person name="van Gessel N."/>
            <person name="Grimwood J."/>
            <person name="Hayes R.D."/>
            <person name="Graham S.W."/>
            <person name="Gunter L.E."/>
            <person name="McDaniel S.F."/>
            <person name="Hoernstein S.N.W."/>
            <person name="Larsson A."/>
            <person name="Li F.W."/>
            <person name="Perroud P.F."/>
            <person name="Phillips J."/>
            <person name="Ranjan P."/>
            <person name="Rokshar D.S."/>
            <person name="Rothfels C.J."/>
            <person name="Schneider L."/>
            <person name="Shu S."/>
            <person name="Stevenson D.W."/>
            <person name="Thummler F."/>
            <person name="Tillich M."/>
            <person name="Villarreal Aguilar J.C."/>
            <person name="Widiez T."/>
            <person name="Wong G.K."/>
            <person name="Wymore A."/>
            <person name="Zhang Y."/>
            <person name="Zimmer A.D."/>
            <person name="Quatrano R.S."/>
            <person name="Mayer K.F.X."/>
            <person name="Goodstein D."/>
            <person name="Casacuberta J.M."/>
            <person name="Vandepoele K."/>
            <person name="Reski R."/>
            <person name="Cuming A.C."/>
            <person name="Tuskan G.A."/>
            <person name="Maumus F."/>
            <person name="Salse J."/>
            <person name="Schmutz J."/>
            <person name="Rensing S.A."/>
        </authorList>
    </citation>
    <scope>NUCLEOTIDE SEQUENCE [LARGE SCALE GENOMIC DNA]</scope>
    <source>
        <strain evidence="3 4">cv. Gransden 2004</strain>
    </source>
</reference>
<dbReference type="PaxDb" id="3218-PP1S242_5V6.1"/>
<feature type="compositionally biased region" description="Basic and acidic residues" evidence="1">
    <location>
        <begin position="105"/>
        <end position="121"/>
    </location>
</feature>
<dbReference type="EMBL" id="ABEU02000016">
    <property type="protein sequence ID" value="PNR37290.1"/>
    <property type="molecule type" value="Genomic_DNA"/>
</dbReference>
<dbReference type="EnsemblPlants" id="Pp3c16_2880V3.1">
    <property type="protein sequence ID" value="Pp3c16_2880V3.1"/>
    <property type="gene ID" value="Pp3c16_2880"/>
</dbReference>
<feature type="compositionally biased region" description="Basic residues" evidence="1">
    <location>
        <begin position="57"/>
        <end position="66"/>
    </location>
</feature>
<feature type="region of interest" description="Disordered" evidence="1">
    <location>
        <begin position="1"/>
        <end position="37"/>
    </location>
</feature>
<feature type="region of interest" description="Disordered" evidence="1">
    <location>
        <begin position="57"/>
        <end position="127"/>
    </location>
</feature>
<dbReference type="Proteomes" id="UP000006727">
    <property type="component" value="Chromosome 16"/>
</dbReference>
<dbReference type="EnsemblPlants" id="Pp3c16_2880V3.2">
    <property type="protein sequence ID" value="Pp3c16_2880V3.2"/>
    <property type="gene ID" value="Pp3c16_2880"/>
</dbReference>
<organism evidence="2">
    <name type="scientific">Physcomitrium patens</name>
    <name type="common">Spreading-leaved earth moss</name>
    <name type="synonym">Physcomitrella patens</name>
    <dbReference type="NCBI Taxonomy" id="3218"/>
    <lineage>
        <taxon>Eukaryota</taxon>
        <taxon>Viridiplantae</taxon>
        <taxon>Streptophyta</taxon>
        <taxon>Embryophyta</taxon>
        <taxon>Bryophyta</taxon>
        <taxon>Bryophytina</taxon>
        <taxon>Bryopsida</taxon>
        <taxon>Funariidae</taxon>
        <taxon>Funariales</taxon>
        <taxon>Funariaceae</taxon>
        <taxon>Physcomitrium</taxon>
    </lineage>
</organism>
<dbReference type="Gramene" id="Pp3c16_2880V3.1">
    <property type="protein sequence ID" value="Pp3c16_2880V3.1"/>
    <property type="gene ID" value="Pp3c16_2880"/>
</dbReference>
<dbReference type="Gramene" id="Pp3c16_2880V3.2">
    <property type="protein sequence ID" value="Pp3c16_2880V3.2"/>
    <property type="gene ID" value="Pp3c16_2880"/>
</dbReference>
<protein>
    <submittedName>
        <fullName evidence="2 3">Uncharacterized protein</fullName>
    </submittedName>
</protein>
<dbReference type="OrthoDB" id="1930685at2759"/>
<gene>
    <name evidence="3" type="primary">LOC112293538</name>
    <name evidence="2" type="ORF">PHYPA_020398</name>
</gene>
<evidence type="ECO:0000313" key="2">
    <source>
        <dbReference type="EMBL" id="PNR37290.1"/>
    </source>
</evidence>
<accession>A0A2K1J6Y8</accession>
<reference evidence="2 4" key="1">
    <citation type="journal article" date="2008" name="Science">
        <title>The Physcomitrella genome reveals evolutionary insights into the conquest of land by plants.</title>
        <authorList>
            <person name="Rensing S."/>
            <person name="Lang D."/>
            <person name="Zimmer A."/>
            <person name="Terry A."/>
            <person name="Salamov A."/>
            <person name="Shapiro H."/>
            <person name="Nishiyama T."/>
            <person name="Perroud P.-F."/>
            <person name="Lindquist E."/>
            <person name="Kamisugi Y."/>
            <person name="Tanahashi T."/>
            <person name="Sakakibara K."/>
            <person name="Fujita T."/>
            <person name="Oishi K."/>
            <person name="Shin-I T."/>
            <person name="Kuroki Y."/>
            <person name="Toyoda A."/>
            <person name="Suzuki Y."/>
            <person name="Hashimoto A."/>
            <person name="Yamaguchi K."/>
            <person name="Sugano A."/>
            <person name="Kohara Y."/>
            <person name="Fujiyama A."/>
            <person name="Anterola A."/>
            <person name="Aoki S."/>
            <person name="Ashton N."/>
            <person name="Barbazuk W.B."/>
            <person name="Barker E."/>
            <person name="Bennetzen J."/>
            <person name="Bezanilla M."/>
            <person name="Blankenship R."/>
            <person name="Cho S.H."/>
            <person name="Dutcher S."/>
            <person name="Estelle M."/>
            <person name="Fawcett J.A."/>
            <person name="Gundlach H."/>
            <person name="Hanada K."/>
            <person name="Heyl A."/>
            <person name="Hicks K.A."/>
            <person name="Hugh J."/>
            <person name="Lohr M."/>
            <person name="Mayer K."/>
            <person name="Melkozernov A."/>
            <person name="Murata T."/>
            <person name="Nelson D."/>
            <person name="Pils B."/>
            <person name="Prigge M."/>
            <person name="Reiss B."/>
            <person name="Renner T."/>
            <person name="Rombauts S."/>
            <person name="Rushton P."/>
            <person name="Sanderfoot A."/>
            <person name="Schween G."/>
            <person name="Shiu S.-H."/>
            <person name="Stueber K."/>
            <person name="Theodoulou F.L."/>
            <person name="Tu H."/>
            <person name="Van de Peer Y."/>
            <person name="Verrier P.J."/>
            <person name="Waters E."/>
            <person name="Wood A."/>
            <person name="Yang L."/>
            <person name="Cove D."/>
            <person name="Cuming A."/>
            <person name="Hasebe M."/>
            <person name="Lucas S."/>
            <person name="Mishler D.B."/>
            <person name="Reski R."/>
            <person name="Grigoriev I."/>
            <person name="Quatrano R.S."/>
            <person name="Boore J.L."/>
        </authorList>
    </citation>
    <scope>NUCLEOTIDE SEQUENCE [LARGE SCALE GENOMIC DNA]</scope>
    <source>
        <strain evidence="3 4">cv. Gransden 2004</strain>
    </source>
</reference>
<evidence type="ECO:0000313" key="3">
    <source>
        <dbReference type="EnsemblPlants" id="Pp3c16_2880V3.1"/>
    </source>
</evidence>
<dbReference type="AlphaFoldDB" id="A0A2K1J6Y8"/>
<dbReference type="GeneID" id="112293538"/>
<evidence type="ECO:0000256" key="1">
    <source>
        <dbReference type="SAM" id="MobiDB-lite"/>
    </source>
</evidence>